<evidence type="ECO:0000313" key="1">
    <source>
        <dbReference type="EMBL" id="MBB3059176.1"/>
    </source>
</evidence>
<dbReference type="AlphaFoldDB" id="A0A839SMQ3"/>
<dbReference type="EMBL" id="JACHWX010000036">
    <property type="protein sequence ID" value="MBB3059176.1"/>
    <property type="molecule type" value="Genomic_DNA"/>
</dbReference>
<reference evidence="1" key="1">
    <citation type="submission" date="2020-08" db="EMBL/GenBank/DDBJ databases">
        <title>Genomic Encyclopedia of Type Strains, Phase III (KMG-III): the genomes of soil and plant-associated and newly described type strains.</title>
        <authorList>
            <person name="Whitman W."/>
        </authorList>
    </citation>
    <scope>NUCLEOTIDE SEQUENCE [LARGE SCALE GENOMIC DNA]</scope>
    <source>
        <strain evidence="1">CECT 8628</strain>
    </source>
</reference>
<evidence type="ECO:0000313" key="2">
    <source>
        <dbReference type="Proteomes" id="UP000539265"/>
    </source>
</evidence>
<sequence>MFSNPFYSIIGFTIRNVGWRREKDPRIKTQERRQKKERRYFGLIRIPKHPDLFILNLVSRFLALGSIP</sequence>
<proteinExistence type="predicted"/>
<protein>
    <submittedName>
        <fullName evidence="1">Uncharacterized protein</fullName>
    </submittedName>
</protein>
<organism evidence="1 2">
    <name type="scientific">Mucilaginibacter gotjawali</name>
    <dbReference type="NCBI Taxonomy" id="1550579"/>
    <lineage>
        <taxon>Bacteria</taxon>
        <taxon>Pseudomonadati</taxon>
        <taxon>Bacteroidota</taxon>
        <taxon>Sphingobacteriia</taxon>
        <taxon>Sphingobacteriales</taxon>
        <taxon>Sphingobacteriaceae</taxon>
        <taxon>Mucilaginibacter</taxon>
    </lineage>
</organism>
<comment type="caution">
    <text evidence="1">The sequence shown here is derived from an EMBL/GenBank/DDBJ whole genome shotgun (WGS) entry which is preliminary data.</text>
</comment>
<keyword evidence="2" id="KW-1185">Reference proteome</keyword>
<name>A0A839SMQ3_9SPHI</name>
<dbReference type="Proteomes" id="UP000539265">
    <property type="component" value="Unassembled WGS sequence"/>
</dbReference>
<gene>
    <name evidence="1" type="ORF">FHS11_005638</name>
</gene>
<accession>A0A839SMQ3</accession>